<dbReference type="InterPro" id="IPR002933">
    <property type="entry name" value="Peptidase_M20"/>
</dbReference>
<organism evidence="4 5">
    <name type="scientific">Amycolatopsis silviterrae</name>
    <dbReference type="NCBI Taxonomy" id="1656914"/>
    <lineage>
        <taxon>Bacteria</taxon>
        <taxon>Bacillati</taxon>
        <taxon>Actinomycetota</taxon>
        <taxon>Actinomycetes</taxon>
        <taxon>Pseudonocardiales</taxon>
        <taxon>Pseudonocardiaceae</taxon>
        <taxon>Amycolatopsis</taxon>
    </lineage>
</organism>
<keyword evidence="1" id="KW-0479">Metal-binding</keyword>
<dbReference type="SUPFAM" id="SSF53187">
    <property type="entry name" value="Zn-dependent exopeptidases"/>
    <property type="match status" value="1"/>
</dbReference>
<evidence type="ECO:0000313" key="4">
    <source>
        <dbReference type="EMBL" id="MFD2473462.1"/>
    </source>
</evidence>
<dbReference type="InterPro" id="IPR011650">
    <property type="entry name" value="Peptidase_M20_dimer"/>
</dbReference>
<protein>
    <submittedName>
        <fullName evidence="4">M20 family metallopeptidase</fullName>
    </submittedName>
</protein>
<evidence type="ECO:0000313" key="5">
    <source>
        <dbReference type="Proteomes" id="UP001597483"/>
    </source>
</evidence>
<dbReference type="Pfam" id="PF01546">
    <property type="entry name" value="Peptidase_M20"/>
    <property type="match status" value="1"/>
</dbReference>
<feature type="domain" description="Peptidase M20 dimerisation" evidence="3">
    <location>
        <begin position="175"/>
        <end position="262"/>
    </location>
</feature>
<name>A0ABW5HL12_9PSEU</name>
<evidence type="ECO:0000256" key="1">
    <source>
        <dbReference type="ARBA" id="ARBA00022723"/>
    </source>
</evidence>
<dbReference type="InterPro" id="IPR050072">
    <property type="entry name" value="Peptidase_M20A"/>
</dbReference>
<accession>A0ABW5HL12</accession>
<reference evidence="5" key="1">
    <citation type="journal article" date="2019" name="Int. J. Syst. Evol. Microbiol.">
        <title>The Global Catalogue of Microorganisms (GCM) 10K type strain sequencing project: providing services to taxonomists for standard genome sequencing and annotation.</title>
        <authorList>
            <consortium name="The Broad Institute Genomics Platform"/>
            <consortium name="The Broad Institute Genome Sequencing Center for Infectious Disease"/>
            <person name="Wu L."/>
            <person name="Ma J."/>
        </authorList>
    </citation>
    <scope>NUCLEOTIDE SEQUENCE [LARGE SCALE GENOMIC DNA]</scope>
    <source>
        <strain evidence="5">CGMCC 4.7641</strain>
    </source>
</reference>
<keyword evidence="5" id="KW-1185">Reference proteome</keyword>
<dbReference type="EMBL" id="JBHUKS010000033">
    <property type="protein sequence ID" value="MFD2473462.1"/>
    <property type="molecule type" value="Genomic_DNA"/>
</dbReference>
<dbReference type="PANTHER" id="PTHR43808">
    <property type="entry name" value="ACETYLORNITHINE DEACETYLASE"/>
    <property type="match status" value="1"/>
</dbReference>
<keyword evidence="2" id="KW-0378">Hydrolase</keyword>
<dbReference type="Proteomes" id="UP001597483">
    <property type="component" value="Unassembled WGS sequence"/>
</dbReference>
<dbReference type="Pfam" id="PF07687">
    <property type="entry name" value="M20_dimer"/>
    <property type="match status" value="1"/>
</dbReference>
<dbReference type="Gene3D" id="3.30.70.360">
    <property type="match status" value="1"/>
</dbReference>
<dbReference type="SUPFAM" id="SSF55031">
    <property type="entry name" value="Bacterial exopeptidase dimerisation domain"/>
    <property type="match status" value="1"/>
</dbReference>
<dbReference type="RefSeq" id="WP_378311955.1">
    <property type="nucleotide sequence ID" value="NZ_JBHUKS010000033.1"/>
</dbReference>
<dbReference type="Gene3D" id="3.40.630.10">
    <property type="entry name" value="Zn peptidases"/>
    <property type="match status" value="1"/>
</dbReference>
<gene>
    <name evidence="4" type="ORF">ACFSVL_39100</name>
</gene>
<proteinExistence type="predicted"/>
<evidence type="ECO:0000256" key="2">
    <source>
        <dbReference type="ARBA" id="ARBA00022801"/>
    </source>
</evidence>
<dbReference type="PRINTS" id="PR00934">
    <property type="entry name" value="XHISDIPTASE"/>
</dbReference>
<dbReference type="InterPro" id="IPR001160">
    <property type="entry name" value="Peptidase_M20C"/>
</dbReference>
<sequence>MTDRTTDRMTDEALALLRDLVRQDTTSGGNAAQSAAQELAISYATATPGVRLRQRSASGRPWVLLGTGSPDGPLFVCHIDTVPVGSLDLWDRAPFSADVDEEFLHGRGSVDMKGGLVAALAVLRNAAEAGADAQVLITSDEEVGCRGAAEASAALNLTPRIVVVPEATQNRVSLGHRGATWLRLAAAGKAAHGSTPHLGRNAVQLLADRALGSLGSLPLSTEDYLGEETVNVGTFEGGTATNIVPASATLTLDVRTVDGGAPAIAWAASLDPAITAEVELDLPAVRTPSLPDALAGQATAPAASYFTDASALAGSVGGAPIVIWGPGDPRQMHAANEKLELESWRQALRNYQDLVLPGAR</sequence>
<comment type="caution">
    <text evidence="4">The sequence shown here is derived from an EMBL/GenBank/DDBJ whole genome shotgun (WGS) entry which is preliminary data.</text>
</comment>
<dbReference type="InterPro" id="IPR036264">
    <property type="entry name" value="Bact_exopeptidase_dim_dom"/>
</dbReference>
<evidence type="ECO:0000259" key="3">
    <source>
        <dbReference type="Pfam" id="PF07687"/>
    </source>
</evidence>